<dbReference type="EMBL" id="RIZG01000006">
    <property type="protein sequence ID" value="RNF50031.1"/>
    <property type="molecule type" value="Genomic_DNA"/>
</dbReference>
<dbReference type="Pfam" id="PF03476">
    <property type="entry name" value="MOSC_N"/>
    <property type="match status" value="1"/>
</dbReference>
<dbReference type="InterPro" id="IPR005302">
    <property type="entry name" value="MoCF_Sase_C"/>
</dbReference>
<dbReference type="InterPro" id="IPR005303">
    <property type="entry name" value="MOCOS_middle"/>
</dbReference>
<dbReference type="AlphaFoldDB" id="A0A3M8Q342"/>
<dbReference type="Pfam" id="PF03473">
    <property type="entry name" value="MOSC"/>
    <property type="match status" value="1"/>
</dbReference>
<dbReference type="PROSITE" id="PS51340">
    <property type="entry name" value="MOSC"/>
    <property type="match status" value="1"/>
</dbReference>
<comment type="caution">
    <text evidence="2">The sequence shown here is derived from an EMBL/GenBank/DDBJ whole genome shotgun (WGS) entry which is preliminary data.</text>
</comment>
<protein>
    <submittedName>
        <fullName evidence="2">MOSC domain-containing protein</fullName>
    </submittedName>
</protein>
<dbReference type="PANTHER" id="PTHR14237:SF19">
    <property type="entry name" value="MITOCHONDRIAL AMIDOXIME REDUCING COMPONENT 1"/>
    <property type="match status" value="1"/>
</dbReference>
<accession>A0A3M8Q342</accession>
<name>A0A3M8Q342_9GAMM</name>
<reference evidence="2 3" key="1">
    <citation type="journal article" date="2012" name="Int. J. Syst. Evol. Microbiol.">
        <title>Marinomonas hwangdonensis sp. nov., isolated from seawater.</title>
        <authorList>
            <person name="Jung Y.T."/>
            <person name="Oh T.K."/>
            <person name="Yoon J.H."/>
        </authorList>
    </citation>
    <scope>NUCLEOTIDE SEQUENCE [LARGE SCALE GENOMIC DNA]</scope>
    <source>
        <strain evidence="2 3">HDW-15</strain>
    </source>
</reference>
<dbReference type="InterPro" id="IPR011037">
    <property type="entry name" value="Pyrv_Knase-like_insert_dom_sf"/>
</dbReference>
<dbReference type="GO" id="GO:0030151">
    <property type="term" value="F:molybdenum ion binding"/>
    <property type="evidence" value="ECO:0007669"/>
    <property type="project" value="InterPro"/>
</dbReference>
<sequence>MYCLSELVIYPVKSTQGITLTSSQVVDSGLWGDRRYTLINPVGEIITGRTHPQITLIAGKQLDDSRWRFSHPTMKTDLLLDKASFFDVYTDIVVWEDAVKAQFTAETANLWFSQIAGEDVKLVHFGDASRRFTHRKPDVPVGFADGYPFLLTTESSLSELNRTCTQSIKMAQFRPNLVICGNHAFEEDKWKRIRIGSVLFENVKPCIRCIFTTLNPQTAERIPKGEPLKTLGKFRLLEDKGITFGINLVALNKGTIQVGDDVEILEYQEAHSYVDRR</sequence>
<dbReference type="GO" id="GO:0003824">
    <property type="term" value="F:catalytic activity"/>
    <property type="evidence" value="ECO:0007669"/>
    <property type="project" value="InterPro"/>
</dbReference>
<organism evidence="2 3">
    <name type="scientific">Marinomonas hwangdonensis</name>
    <dbReference type="NCBI Taxonomy" id="1053647"/>
    <lineage>
        <taxon>Bacteria</taxon>
        <taxon>Pseudomonadati</taxon>
        <taxon>Pseudomonadota</taxon>
        <taxon>Gammaproteobacteria</taxon>
        <taxon>Oceanospirillales</taxon>
        <taxon>Oceanospirillaceae</taxon>
        <taxon>Marinomonas</taxon>
    </lineage>
</organism>
<feature type="domain" description="MOSC" evidence="1">
    <location>
        <begin position="120"/>
        <end position="265"/>
    </location>
</feature>
<evidence type="ECO:0000313" key="3">
    <source>
        <dbReference type="Proteomes" id="UP000280507"/>
    </source>
</evidence>
<dbReference type="GO" id="GO:0030170">
    <property type="term" value="F:pyridoxal phosphate binding"/>
    <property type="evidence" value="ECO:0007669"/>
    <property type="project" value="InterPro"/>
</dbReference>
<dbReference type="OrthoDB" id="581532at2"/>
<keyword evidence="3" id="KW-1185">Reference proteome</keyword>
<dbReference type="RefSeq" id="WP_123096014.1">
    <property type="nucleotide sequence ID" value="NZ_RIZG01000006.1"/>
</dbReference>
<dbReference type="Proteomes" id="UP000280507">
    <property type="component" value="Unassembled WGS sequence"/>
</dbReference>
<dbReference type="SUPFAM" id="SSF50800">
    <property type="entry name" value="PK beta-barrel domain-like"/>
    <property type="match status" value="1"/>
</dbReference>
<dbReference type="SUPFAM" id="SSF141673">
    <property type="entry name" value="MOSC N-terminal domain-like"/>
    <property type="match status" value="1"/>
</dbReference>
<evidence type="ECO:0000259" key="1">
    <source>
        <dbReference type="PROSITE" id="PS51340"/>
    </source>
</evidence>
<gene>
    <name evidence="2" type="ORF">EBI00_11170</name>
</gene>
<evidence type="ECO:0000313" key="2">
    <source>
        <dbReference type="EMBL" id="RNF50031.1"/>
    </source>
</evidence>
<proteinExistence type="predicted"/>
<dbReference type="PANTHER" id="PTHR14237">
    <property type="entry name" value="MOLYBDOPTERIN COFACTOR SULFURASE MOSC"/>
    <property type="match status" value="1"/>
</dbReference>